<dbReference type="Gene3D" id="3.60.15.10">
    <property type="entry name" value="Ribonuclease Z/Hydroxyacylglutathione hydrolase-like"/>
    <property type="match status" value="1"/>
</dbReference>
<dbReference type="eggNOG" id="COG2220">
    <property type="taxonomic scope" value="Bacteria"/>
</dbReference>
<dbReference type="InterPro" id="IPR050114">
    <property type="entry name" value="UPF0173_UPF0282_UlaG_hydrolase"/>
</dbReference>
<keyword evidence="3" id="KW-1185">Reference proteome</keyword>
<dbReference type="PANTHER" id="PTHR43546:SF3">
    <property type="entry name" value="UPF0173 METAL-DEPENDENT HYDROLASE MJ1163"/>
    <property type="match status" value="1"/>
</dbReference>
<dbReference type="Pfam" id="PF13483">
    <property type="entry name" value="Lactamase_B_3"/>
    <property type="match status" value="1"/>
</dbReference>
<dbReference type="Proteomes" id="UP000006755">
    <property type="component" value="Unassembled WGS sequence"/>
</dbReference>
<evidence type="ECO:0000256" key="1">
    <source>
        <dbReference type="SAM" id="SignalP"/>
    </source>
</evidence>
<accession>K2KFN6</accession>
<dbReference type="STRING" id="745411.B3C1_04535"/>
<keyword evidence="1" id="KW-0732">Signal</keyword>
<evidence type="ECO:0000313" key="3">
    <source>
        <dbReference type="Proteomes" id="UP000006755"/>
    </source>
</evidence>
<keyword evidence="2" id="KW-0378">Hydrolase</keyword>
<reference evidence="2 3" key="1">
    <citation type="journal article" date="2012" name="J. Bacteriol.">
        <title>Genome Sequence of Gallaecimonas xiamenensis Type Strain 3-C-1.</title>
        <authorList>
            <person name="Lai Q."/>
            <person name="Wang L."/>
            <person name="Wang W."/>
            <person name="Shao Z."/>
        </authorList>
    </citation>
    <scope>NUCLEOTIDE SEQUENCE [LARGE SCALE GENOMIC DNA]</scope>
    <source>
        <strain evidence="2 3">3-C-1</strain>
    </source>
</reference>
<dbReference type="RefSeq" id="WP_008483217.1">
    <property type="nucleotide sequence ID" value="NZ_AMRI01000005.1"/>
</dbReference>
<dbReference type="SUPFAM" id="SSF56281">
    <property type="entry name" value="Metallo-hydrolase/oxidoreductase"/>
    <property type="match status" value="1"/>
</dbReference>
<dbReference type="PATRIC" id="fig|745411.4.peg.897"/>
<proteinExistence type="predicted"/>
<dbReference type="OrthoDB" id="9803916at2"/>
<dbReference type="PANTHER" id="PTHR43546">
    <property type="entry name" value="UPF0173 METAL-DEPENDENT HYDROLASE MJ1163-RELATED"/>
    <property type="match status" value="1"/>
</dbReference>
<dbReference type="AlphaFoldDB" id="K2KFN6"/>
<dbReference type="EMBL" id="AMRI01000005">
    <property type="protein sequence ID" value="EKE76145.1"/>
    <property type="molecule type" value="Genomic_DNA"/>
</dbReference>
<gene>
    <name evidence="2" type="ORF">B3C1_04535</name>
</gene>
<comment type="caution">
    <text evidence="2">The sequence shown here is derived from an EMBL/GenBank/DDBJ whole genome shotgun (WGS) entry which is preliminary data.</text>
</comment>
<protein>
    <submittedName>
        <fullName evidence="2">Metal-dependent hydrolase-like protein</fullName>
    </submittedName>
</protein>
<name>K2KFN6_9GAMM</name>
<dbReference type="InterPro" id="IPR036866">
    <property type="entry name" value="RibonucZ/Hydroxyglut_hydro"/>
</dbReference>
<feature type="signal peptide" evidence="1">
    <location>
        <begin position="1"/>
        <end position="18"/>
    </location>
</feature>
<sequence length="315" mass="32789">MAKLLILLLLLNTGQALAALVKVTPLGSQEGEFCPQDRALLFEDPDGTRLLFDPGRTVAGASDPRLGHIDGVLVSHLHGDHLGNAHIKGPNSGCAQTGPMQSDLPYGNAVAIALGKKAKLVSGSEMPAFFAAKLKALGGDPRQSLLVRFGGQLKVGGVTISTVPAIHSNGVGPEWIGGDLGSAMAEAGIKGDAGPATGFILRFSNGLVAYLSGDTGLSAEQKYVVHDYYRPGLAVINIGDTYTTGPKEAAFVVEQWLKPASVIASHANEVATEKGQLQPDTRSALFLKAVTLPAYLPLSGRTLAFDGQGRCQSGW</sequence>
<dbReference type="GO" id="GO:0016787">
    <property type="term" value="F:hydrolase activity"/>
    <property type="evidence" value="ECO:0007669"/>
    <property type="project" value="UniProtKB-KW"/>
</dbReference>
<evidence type="ECO:0000313" key="2">
    <source>
        <dbReference type="EMBL" id="EKE76145.1"/>
    </source>
</evidence>
<feature type="chain" id="PRO_5003859777" evidence="1">
    <location>
        <begin position="19"/>
        <end position="315"/>
    </location>
</feature>
<organism evidence="2 3">
    <name type="scientific">Gallaecimonas xiamenensis 3-C-1</name>
    <dbReference type="NCBI Taxonomy" id="745411"/>
    <lineage>
        <taxon>Bacteria</taxon>
        <taxon>Pseudomonadati</taxon>
        <taxon>Pseudomonadota</taxon>
        <taxon>Gammaproteobacteria</taxon>
        <taxon>Enterobacterales</taxon>
        <taxon>Gallaecimonadaceae</taxon>
        <taxon>Gallaecimonas</taxon>
    </lineage>
</organism>